<feature type="region of interest" description="Disordered" evidence="5">
    <location>
        <begin position="1"/>
        <end position="21"/>
    </location>
</feature>
<keyword evidence="2" id="KW-0805">Transcription regulation</keyword>
<dbReference type="InterPro" id="IPR013325">
    <property type="entry name" value="RNA_pol_sigma_r2"/>
</dbReference>
<dbReference type="GO" id="GO:0016987">
    <property type="term" value="F:sigma factor activity"/>
    <property type="evidence" value="ECO:0007669"/>
    <property type="project" value="UniProtKB-KW"/>
</dbReference>
<evidence type="ECO:0000313" key="8">
    <source>
        <dbReference type="EMBL" id="QPM92466.1"/>
    </source>
</evidence>
<proteinExistence type="inferred from homology"/>
<evidence type="ECO:0000256" key="2">
    <source>
        <dbReference type="ARBA" id="ARBA00023015"/>
    </source>
</evidence>
<dbReference type="SUPFAM" id="SSF88659">
    <property type="entry name" value="Sigma3 and sigma4 domains of RNA polymerase sigma factors"/>
    <property type="match status" value="1"/>
</dbReference>
<dbReference type="SUPFAM" id="SSF88946">
    <property type="entry name" value="Sigma2 domain of RNA polymerase sigma factors"/>
    <property type="match status" value="1"/>
</dbReference>
<evidence type="ECO:0000259" key="6">
    <source>
        <dbReference type="Pfam" id="PF04542"/>
    </source>
</evidence>
<dbReference type="InterPro" id="IPR014284">
    <property type="entry name" value="RNA_pol_sigma-70_dom"/>
</dbReference>
<dbReference type="CDD" id="cd06171">
    <property type="entry name" value="Sigma70_r4"/>
    <property type="match status" value="1"/>
</dbReference>
<dbReference type="Pfam" id="PF04542">
    <property type="entry name" value="Sigma70_r2"/>
    <property type="match status" value="1"/>
</dbReference>
<dbReference type="PANTHER" id="PTHR43133">
    <property type="entry name" value="RNA POLYMERASE ECF-TYPE SIGMA FACTO"/>
    <property type="match status" value="1"/>
</dbReference>
<feature type="domain" description="RNA polymerase sigma-70 region 2" evidence="6">
    <location>
        <begin position="55"/>
        <end position="122"/>
    </location>
</feature>
<dbReference type="GO" id="GO:0003677">
    <property type="term" value="F:DNA binding"/>
    <property type="evidence" value="ECO:0007669"/>
    <property type="project" value="InterPro"/>
</dbReference>
<dbReference type="InterPro" id="IPR013324">
    <property type="entry name" value="RNA_pol_sigma_r3/r4-like"/>
</dbReference>
<dbReference type="Gene3D" id="1.10.10.10">
    <property type="entry name" value="Winged helix-like DNA-binding domain superfamily/Winged helix DNA-binding domain"/>
    <property type="match status" value="1"/>
</dbReference>
<dbReference type="OrthoDB" id="9803470at2"/>
<reference evidence="8 9" key="1">
    <citation type="submission" date="2020-08" db="EMBL/GenBank/DDBJ databases">
        <title>Genome sequence of Rhodobacteraceae bacterium Lw-13e.</title>
        <authorList>
            <person name="Poehlein A."/>
            <person name="Wolter L."/>
            <person name="Daniel R."/>
            <person name="Brinkhoff T."/>
        </authorList>
    </citation>
    <scope>NUCLEOTIDE SEQUENCE [LARGE SCALE GENOMIC DNA]</scope>
    <source>
        <strain evidence="8 9">Lw-13e</strain>
        <plasmid evidence="8 9">p111</plasmid>
    </source>
</reference>
<dbReference type="InterPro" id="IPR013249">
    <property type="entry name" value="RNA_pol_sigma70_r4_t2"/>
</dbReference>
<keyword evidence="4" id="KW-0804">Transcription</keyword>
<sequence>MRPGSGYPTESSLDFQTGHSENGRELRDATALGMDDEQALVGRLSTGDPAAFETLYRQHTPSMIRVCTGLVRNKATAEEVVQDTWVAVLKGIGGFEGRSSLAGWIYAILMNKARTRAKRDGRSVSFDEGGEDSDLAAAFDGRGRWKDMPELWETVTPDRIVEGRSMLAHVRAVIDTLAPAQRSVLILRGQRELDPAEVCEILQISEGNMRVLLHRARLSVRKALDDLLAQKGSGA</sequence>
<evidence type="ECO:0000256" key="4">
    <source>
        <dbReference type="ARBA" id="ARBA00023163"/>
    </source>
</evidence>
<keyword evidence="9" id="KW-1185">Reference proteome</keyword>
<feature type="compositionally biased region" description="Polar residues" evidence="5">
    <location>
        <begin position="8"/>
        <end position="20"/>
    </location>
</feature>
<keyword evidence="3" id="KW-0731">Sigma factor</keyword>
<dbReference type="PANTHER" id="PTHR43133:SF53">
    <property type="entry name" value="ECF RNA POLYMERASE SIGMA-E FACTOR"/>
    <property type="match status" value="1"/>
</dbReference>
<gene>
    <name evidence="8" type="primary">algU</name>
    <name evidence="8" type="ORF">PSAL_037300</name>
</gene>
<geneLocation type="plasmid" evidence="8 9">
    <name>p111</name>
</geneLocation>
<dbReference type="GO" id="GO:0006352">
    <property type="term" value="P:DNA-templated transcription initiation"/>
    <property type="evidence" value="ECO:0007669"/>
    <property type="project" value="InterPro"/>
</dbReference>
<dbReference type="KEGG" id="palw:PSAL_037300"/>
<dbReference type="NCBIfam" id="TIGR02937">
    <property type="entry name" value="sigma70-ECF"/>
    <property type="match status" value="1"/>
</dbReference>
<keyword evidence="8" id="KW-0614">Plasmid</keyword>
<evidence type="ECO:0000256" key="5">
    <source>
        <dbReference type="SAM" id="MobiDB-lite"/>
    </source>
</evidence>
<accession>A0A418SBQ2</accession>
<comment type="similarity">
    <text evidence="1">Belongs to the sigma-70 factor family. ECF subfamily.</text>
</comment>
<dbReference type="Proteomes" id="UP000283786">
    <property type="component" value="Plasmid p111"/>
</dbReference>
<evidence type="ECO:0000313" key="9">
    <source>
        <dbReference type="Proteomes" id="UP000283786"/>
    </source>
</evidence>
<dbReference type="InterPro" id="IPR036388">
    <property type="entry name" value="WH-like_DNA-bd_sf"/>
</dbReference>
<dbReference type="InterPro" id="IPR007627">
    <property type="entry name" value="RNA_pol_sigma70_r2"/>
</dbReference>
<dbReference type="Pfam" id="PF08281">
    <property type="entry name" value="Sigma70_r4_2"/>
    <property type="match status" value="1"/>
</dbReference>
<organism evidence="8 9">
    <name type="scientific">Pseudooceanicola algae</name>
    <dbReference type="NCBI Taxonomy" id="1537215"/>
    <lineage>
        <taxon>Bacteria</taxon>
        <taxon>Pseudomonadati</taxon>
        <taxon>Pseudomonadota</taxon>
        <taxon>Alphaproteobacteria</taxon>
        <taxon>Rhodobacterales</taxon>
        <taxon>Paracoccaceae</taxon>
        <taxon>Pseudooceanicola</taxon>
    </lineage>
</organism>
<dbReference type="EMBL" id="CP060438">
    <property type="protein sequence ID" value="QPM92466.1"/>
    <property type="molecule type" value="Genomic_DNA"/>
</dbReference>
<dbReference type="AlphaFoldDB" id="A0A418SBQ2"/>
<dbReference type="Gene3D" id="1.10.1740.10">
    <property type="match status" value="1"/>
</dbReference>
<feature type="domain" description="RNA polymerase sigma factor 70 region 4 type 2" evidence="7">
    <location>
        <begin position="170"/>
        <end position="218"/>
    </location>
</feature>
<evidence type="ECO:0000259" key="7">
    <source>
        <dbReference type="Pfam" id="PF08281"/>
    </source>
</evidence>
<name>A0A418SBQ2_9RHOB</name>
<evidence type="ECO:0000256" key="1">
    <source>
        <dbReference type="ARBA" id="ARBA00010641"/>
    </source>
</evidence>
<dbReference type="InterPro" id="IPR039425">
    <property type="entry name" value="RNA_pol_sigma-70-like"/>
</dbReference>
<protein>
    <submittedName>
        <fullName evidence="8">RNA polymerase sigma-H factor</fullName>
    </submittedName>
</protein>
<evidence type="ECO:0000256" key="3">
    <source>
        <dbReference type="ARBA" id="ARBA00023082"/>
    </source>
</evidence>